<protein>
    <recommendedName>
        <fullName evidence="2">protein-tyrosine-phosphatase</fullName>
        <ecNumber evidence="2">3.1.3.48</ecNumber>
    </recommendedName>
</protein>
<feature type="region of interest" description="Disordered" evidence="11">
    <location>
        <begin position="1"/>
        <end position="431"/>
    </location>
</feature>
<dbReference type="Proteomes" id="UP001295444">
    <property type="component" value="Chromosome 10"/>
</dbReference>
<keyword evidence="8" id="KW-0472">Membrane</keyword>
<dbReference type="FunFam" id="3.90.190.10:FF:000009">
    <property type="entry name" value="Receptor-type tyrosine-protein phosphatase beta"/>
    <property type="match status" value="1"/>
</dbReference>
<dbReference type="Pfam" id="PF00102">
    <property type="entry name" value="Y_phosphatase"/>
    <property type="match status" value="1"/>
</dbReference>
<name>A0AAD1T4W9_PELCU</name>
<dbReference type="SMART" id="SM00194">
    <property type="entry name" value="PTPc"/>
    <property type="match status" value="1"/>
</dbReference>
<evidence type="ECO:0000259" key="12">
    <source>
        <dbReference type="PROSITE" id="PS50055"/>
    </source>
</evidence>
<evidence type="ECO:0000256" key="10">
    <source>
        <dbReference type="ARBA" id="ARBA00051722"/>
    </source>
</evidence>
<dbReference type="PROSITE" id="PS50056">
    <property type="entry name" value="TYR_PHOSPHATASE_2"/>
    <property type="match status" value="1"/>
</dbReference>
<dbReference type="AlphaFoldDB" id="A0AAD1T4W9"/>
<evidence type="ECO:0000256" key="6">
    <source>
        <dbReference type="ARBA" id="ARBA00022912"/>
    </source>
</evidence>
<keyword evidence="6" id="KW-0904">Protein phosphatase</keyword>
<evidence type="ECO:0000256" key="11">
    <source>
        <dbReference type="SAM" id="MobiDB-lite"/>
    </source>
</evidence>
<dbReference type="GO" id="GO:0004725">
    <property type="term" value="F:protein tyrosine phosphatase activity"/>
    <property type="evidence" value="ECO:0007669"/>
    <property type="project" value="UniProtKB-EC"/>
</dbReference>
<feature type="domain" description="Tyrosine-protein phosphatase" evidence="12">
    <location>
        <begin position="470"/>
        <end position="688"/>
    </location>
</feature>
<dbReference type="PANTHER" id="PTHR46957:SF10">
    <property type="entry name" value="PROTEIN TYROSINE PHOSPHATASE, RECEPTOR TYPE, H"/>
    <property type="match status" value="1"/>
</dbReference>
<evidence type="ECO:0000259" key="13">
    <source>
        <dbReference type="PROSITE" id="PS50056"/>
    </source>
</evidence>
<accession>A0AAD1T4W9</accession>
<evidence type="ECO:0000256" key="1">
    <source>
        <dbReference type="ARBA" id="ARBA00004479"/>
    </source>
</evidence>
<organism evidence="14 15">
    <name type="scientific">Pelobates cultripes</name>
    <name type="common">Western spadefoot toad</name>
    <dbReference type="NCBI Taxonomy" id="61616"/>
    <lineage>
        <taxon>Eukaryota</taxon>
        <taxon>Metazoa</taxon>
        <taxon>Chordata</taxon>
        <taxon>Craniata</taxon>
        <taxon>Vertebrata</taxon>
        <taxon>Euteleostomi</taxon>
        <taxon>Amphibia</taxon>
        <taxon>Batrachia</taxon>
        <taxon>Anura</taxon>
        <taxon>Pelobatoidea</taxon>
        <taxon>Pelobatidae</taxon>
        <taxon>Pelobates</taxon>
    </lineage>
</organism>
<evidence type="ECO:0000313" key="15">
    <source>
        <dbReference type="Proteomes" id="UP001295444"/>
    </source>
</evidence>
<proteinExistence type="predicted"/>
<feature type="domain" description="Tyrosine specific protein phosphatases" evidence="13">
    <location>
        <begin position="606"/>
        <end position="679"/>
    </location>
</feature>
<keyword evidence="15" id="KW-1185">Reference proteome</keyword>
<dbReference type="EMBL" id="OW240921">
    <property type="protein sequence ID" value="CAH2319182.1"/>
    <property type="molecule type" value="Genomic_DNA"/>
</dbReference>
<evidence type="ECO:0000256" key="3">
    <source>
        <dbReference type="ARBA" id="ARBA00022692"/>
    </source>
</evidence>
<feature type="compositionally biased region" description="Basic residues" evidence="11">
    <location>
        <begin position="279"/>
        <end position="290"/>
    </location>
</feature>
<reference evidence="14" key="1">
    <citation type="submission" date="2022-03" db="EMBL/GenBank/DDBJ databases">
        <authorList>
            <person name="Alioto T."/>
            <person name="Alioto T."/>
            <person name="Gomez Garrido J."/>
        </authorList>
    </citation>
    <scope>NUCLEOTIDE SEQUENCE</scope>
</reference>
<comment type="subcellular location">
    <subcellularLocation>
        <location evidence="1">Membrane</location>
        <topology evidence="1">Single-pass type I membrane protein</topology>
    </subcellularLocation>
</comment>
<dbReference type="PRINTS" id="PR00700">
    <property type="entry name" value="PRTYPHPHTASE"/>
</dbReference>
<keyword evidence="3" id="KW-0812">Transmembrane</keyword>
<dbReference type="InterPro" id="IPR003595">
    <property type="entry name" value="Tyr_Pase_cat"/>
</dbReference>
<keyword evidence="14" id="KW-0675">Receptor</keyword>
<evidence type="ECO:0000256" key="4">
    <source>
        <dbReference type="ARBA" id="ARBA00022729"/>
    </source>
</evidence>
<evidence type="ECO:0000256" key="5">
    <source>
        <dbReference type="ARBA" id="ARBA00022801"/>
    </source>
</evidence>
<feature type="compositionally biased region" description="Basic and acidic residues" evidence="11">
    <location>
        <begin position="338"/>
        <end position="368"/>
    </location>
</feature>
<dbReference type="PANTHER" id="PTHR46957">
    <property type="entry name" value="CYTOKINE RECEPTOR"/>
    <property type="match status" value="1"/>
</dbReference>
<feature type="compositionally biased region" description="Low complexity" evidence="11">
    <location>
        <begin position="45"/>
        <end position="61"/>
    </location>
</feature>
<evidence type="ECO:0000313" key="14">
    <source>
        <dbReference type="EMBL" id="CAH2319182.1"/>
    </source>
</evidence>
<dbReference type="InterPro" id="IPR029021">
    <property type="entry name" value="Prot-tyrosine_phosphatase-like"/>
</dbReference>
<comment type="catalytic activity">
    <reaction evidence="10">
        <text>O-phospho-L-tyrosyl-[protein] + H2O = L-tyrosyl-[protein] + phosphate</text>
        <dbReference type="Rhea" id="RHEA:10684"/>
        <dbReference type="Rhea" id="RHEA-COMP:10136"/>
        <dbReference type="Rhea" id="RHEA-COMP:20101"/>
        <dbReference type="ChEBI" id="CHEBI:15377"/>
        <dbReference type="ChEBI" id="CHEBI:43474"/>
        <dbReference type="ChEBI" id="CHEBI:46858"/>
        <dbReference type="ChEBI" id="CHEBI:61978"/>
        <dbReference type="EC" id="3.1.3.48"/>
    </reaction>
</comment>
<dbReference type="Gene3D" id="3.90.190.10">
    <property type="entry name" value="Protein tyrosine phosphatase superfamily"/>
    <property type="match status" value="1"/>
</dbReference>
<evidence type="ECO:0000256" key="8">
    <source>
        <dbReference type="ARBA" id="ARBA00023136"/>
    </source>
</evidence>
<gene>
    <name evidence="14" type="ORF">PECUL_23A055598</name>
</gene>
<keyword evidence="5" id="KW-0378">Hydrolase</keyword>
<feature type="compositionally biased region" description="Low complexity" evidence="11">
    <location>
        <begin position="92"/>
        <end position="116"/>
    </location>
</feature>
<feature type="compositionally biased region" description="Low complexity" evidence="11">
    <location>
        <begin position="306"/>
        <end position="325"/>
    </location>
</feature>
<dbReference type="SMART" id="SM00404">
    <property type="entry name" value="PTPc_motif"/>
    <property type="match status" value="1"/>
</dbReference>
<dbReference type="GO" id="GO:0016020">
    <property type="term" value="C:membrane"/>
    <property type="evidence" value="ECO:0007669"/>
    <property type="project" value="UniProtKB-SubCell"/>
</dbReference>
<keyword evidence="7" id="KW-1133">Transmembrane helix</keyword>
<dbReference type="PROSITE" id="PS50055">
    <property type="entry name" value="TYR_PHOSPHATASE_PTP"/>
    <property type="match status" value="1"/>
</dbReference>
<keyword evidence="4" id="KW-0732">Signal</keyword>
<dbReference type="PROSITE" id="PS00383">
    <property type="entry name" value="TYR_PHOSPHATASE_1"/>
    <property type="match status" value="1"/>
</dbReference>
<evidence type="ECO:0000256" key="9">
    <source>
        <dbReference type="ARBA" id="ARBA00023180"/>
    </source>
</evidence>
<evidence type="ECO:0000256" key="7">
    <source>
        <dbReference type="ARBA" id="ARBA00022989"/>
    </source>
</evidence>
<sequence>MEQRLGAALNMAGPSVAPARRTSWRTRPPQRLSPESGAGVGRGRSPSAGMPEASSASGSSRARTRGGRGSGVATHHGRQPEAEVCGLDSMALRRPAAGRSSSSPAAVGPSTAAGAARSRDQPSGRSTPGESPPGAVKAKRGRKQGLVSKAPSAQSGSAEDGAASKGLGNREVIAPVSDSRVGGEASRALSKVRHGRARPQAPPSIAQQPQVTGQREVHRALVTGGGVTAGSSMAPSRIGTGTGCCRTTDQRVGRDSRTQDREARPPRGRRASRGDRRASSHRSRSNRWSRQRSSSGESVAGRCCESPVRGSSSQGSASRSVSGGSPDRRCRSFSGDSYGRKGQDAGSHRPHRESPGEVRGERCYDDGLPRFASSVHRSLDVGSAGRRRPQDGGDFQTASPGPSHGGVRVAAPGSAAPRGLAGESHSTPHSGDLLEGLKSFLTSWSSGSDRGASFGKVWLPGPSGLGTGEKLITGQAGSSTGEVMAASSASGYTSNKEFIASQGPLPNTTTDFWRMIWEHHVNTIVMLTNCTENGRVKCEHYWPLDYTPCTYEDITVTVTSETILPEWTIRDFSLKNARQQGVKYVRHFHFTVWPDHGVPENTTNIIQFRNLVREHMDQRKSTGPTIVHCSAGVGRTGTLIALDYLIQQMEKEHRIGVYGFVEKMRMNRPLMVQTESQYVFLNKCLLSLIEQPAEENIYENNVNDLIYENASVIRNFNSENA</sequence>
<dbReference type="InterPro" id="IPR050713">
    <property type="entry name" value="RTP_Phos/Ushers"/>
</dbReference>
<dbReference type="InterPro" id="IPR000242">
    <property type="entry name" value="PTP_cat"/>
</dbReference>
<evidence type="ECO:0000256" key="2">
    <source>
        <dbReference type="ARBA" id="ARBA00013064"/>
    </source>
</evidence>
<feature type="compositionally biased region" description="Basic and acidic residues" evidence="11">
    <location>
        <begin position="248"/>
        <end position="265"/>
    </location>
</feature>
<dbReference type="InterPro" id="IPR000387">
    <property type="entry name" value="Tyr_Pase_dom"/>
</dbReference>
<dbReference type="EC" id="3.1.3.48" evidence="2"/>
<dbReference type="InterPro" id="IPR016130">
    <property type="entry name" value="Tyr_Pase_AS"/>
</dbReference>
<keyword evidence="9" id="KW-0325">Glycoprotein</keyword>
<dbReference type="SUPFAM" id="SSF52799">
    <property type="entry name" value="(Phosphotyrosine protein) phosphatases II"/>
    <property type="match status" value="1"/>
</dbReference>
<dbReference type="GO" id="GO:0043235">
    <property type="term" value="C:receptor complex"/>
    <property type="evidence" value="ECO:0007669"/>
    <property type="project" value="TreeGrafter"/>
</dbReference>